<keyword evidence="1" id="KW-0472">Membrane</keyword>
<proteinExistence type="predicted"/>
<evidence type="ECO:0000313" key="3">
    <source>
        <dbReference type="Proteomes" id="UP001311799"/>
    </source>
</evidence>
<feature type="transmembrane region" description="Helical" evidence="1">
    <location>
        <begin position="141"/>
        <end position="170"/>
    </location>
</feature>
<feature type="transmembrane region" description="Helical" evidence="1">
    <location>
        <begin position="242"/>
        <end position="268"/>
    </location>
</feature>
<feature type="transmembrane region" description="Helical" evidence="1">
    <location>
        <begin position="6"/>
        <end position="22"/>
    </location>
</feature>
<feature type="transmembrane region" description="Helical" evidence="1">
    <location>
        <begin position="356"/>
        <end position="376"/>
    </location>
</feature>
<accession>A0AAV9Y1I3</accession>
<keyword evidence="1" id="KW-1133">Transmembrane helix</keyword>
<gene>
    <name evidence="2" type="ORF">RS030_134</name>
</gene>
<dbReference type="Proteomes" id="UP001311799">
    <property type="component" value="Unassembled WGS sequence"/>
</dbReference>
<feature type="transmembrane region" description="Helical" evidence="1">
    <location>
        <begin position="314"/>
        <end position="336"/>
    </location>
</feature>
<feature type="transmembrane region" description="Helical" evidence="1">
    <location>
        <begin position="110"/>
        <end position="129"/>
    </location>
</feature>
<organism evidence="2 3">
    <name type="scientific">Cryptosporidium xiaoi</name>
    <dbReference type="NCBI Taxonomy" id="659607"/>
    <lineage>
        <taxon>Eukaryota</taxon>
        <taxon>Sar</taxon>
        <taxon>Alveolata</taxon>
        <taxon>Apicomplexa</taxon>
        <taxon>Conoidasida</taxon>
        <taxon>Coccidia</taxon>
        <taxon>Eucoccidiorida</taxon>
        <taxon>Eimeriorina</taxon>
        <taxon>Cryptosporidiidae</taxon>
        <taxon>Cryptosporidium</taxon>
    </lineage>
</organism>
<evidence type="ECO:0000313" key="2">
    <source>
        <dbReference type="EMBL" id="KAK6589625.1"/>
    </source>
</evidence>
<keyword evidence="1" id="KW-0812">Transmembrane</keyword>
<evidence type="ECO:0000256" key="1">
    <source>
        <dbReference type="SAM" id="Phobius"/>
    </source>
</evidence>
<feature type="transmembrane region" description="Helical" evidence="1">
    <location>
        <begin position="191"/>
        <end position="211"/>
    </location>
</feature>
<keyword evidence="3" id="KW-1185">Reference proteome</keyword>
<protein>
    <submittedName>
        <fullName evidence="2">Uncharacterized protein</fullName>
    </submittedName>
</protein>
<comment type="caution">
    <text evidence="2">The sequence shown here is derived from an EMBL/GenBank/DDBJ whole genome shotgun (WGS) entry which is preliminary data.</text>
</comment>
<dbReference type="AlphaFoldDB" id="A0AAV9Y1I3"/>
<sequence length="405" mass="46136">MSLKITVVKVFILIIGLLAIFAKGNRSNASNINGRLISNNGNIIHDNETPQIPISTEERRATRSNYPRFPAQRMRTTRSRTDELMQNYINPIMKLPELNYQYLSFTMNRFNTILLPLLVIPFVILSLFGDTGDFIFTQFGFISGIFGFCMGMMLFIGLIPDLLTIAISITMGIMNSYSTLKLTKVREMPHVSILFFCFLLSNLIYHLTAGIGNYTLNPLYTGIGGALLMRISKLIGYNFNNITLFTLALKVCYISFVSLFSLIIYVLLPTSLKCNGGINNNTSSGQSFLNSNKNNKNSDDEISRLQKYTQSISSFILTYPIVAFISQITYIFGIFATSPFDLVSFFYIPSQLHLNYYSTFVLIIIWLILMIFTFLFRTKISNRDSFQPRFVKSLIAEKWRLQESS</sequence>
<dbReference type="EMBL" id="JAWDEY010000011">
    <property type="protein sequence ID" value="KAK6589625.1"/>
    <property type="molecule type" value="Genomic_DNA"/>
</dbReference>
<name>A0AAV9Y1I3_9CRYT</name>
<reference evidence="2 3" key="1">
    <citation type="submission" date="2023-10" db="EMBL/GenBank/DDBJ databases">
        <title>Comparative genomics analysis reveals potential genetic determinants of host preference in Cryptosporidium xiaoi.</title>
        <authorList>
            <person name="Xiao L."/>
            <person name="Li J."/>
        </authorList>
    </citation>
    <scope>NUCLEOTIDE SEQUENCE [LARGE SCALE GENOMIC DNA]</scope>
    <source>
        <strain evidence="2 3">52996</strain>
    </source>
</reference>